<evidence type="ECO:0000256" key="1">
    <source>
        <dbReference type="SAM" id="MobiDB-lite"/>
    </source>
</evidence>
<keyword evidence="4" id="KW-1185">Reference proteome</keyword>
<dbReference type="Proteomes" id="UP001194696">
    <property type="component" value="Unassembled WGS sequence"/>
</dbReference>
<comment type="caution">
    <text evidence="3">The sequence shown here is derived from an EMBL/GenBank/DDBJ whole genome shotgun (WGS) entry which is preliminary data.</text>
</comment>
<gene>
    <name evidence="3" type="ORF">BGZ96_005782</name>
</gene>
<sequence length="328" mass="36903">MPTWDFPVGYETNTRDALAVAVNSSKSIPRPDPTKRYYPRLSKSEYGVFCDQFDLITQPDLDRSVVPNNGCATVLFNSSSSIDPDLTRSYIIQKSKGRAKAVMHGVTDDRFDRIDSSVSDINVFSQDSINNGSLLNLSANIREQGLVMEVKIAGTEATALICTGSRWGETEVPHITCSYTITNFLIHSTTWQISDGSMLYVTFDTVEIVKGYEIPAWLFYAMIGVMVACMVFWGFTKFWIEDQYKDFLYFAVFKELTASQADIAPRLHRFNPDTFEFEGRRIVSTKGAHVPKENGEGEGMEEDKEAETPVYQQLIVGSYNPLLTTTEE</sequence>
<evidence type="ECO:0008006" key="5">
    <source>
        <dbReference type="Google" id="ProtNLM"/>
    </source>
</evidence>
<evidence type="ECO:0000256" key="2">
    <source>
        <dbReference type="SAM" id="Phobius"/>
    </source>
</evidence>
<reference evidence="3 4" key="1">
    <citation type="journal article" date="2020" name="Fungal Divers.">
        <title>Resolving the Mortierellaceae phylogeny through synthesis of multi-gene phylogenetics and phylogenomics.</title>
        <authorList>
            <person name="Vandepol N."/>
            <person name="Liber J."/>
            <person name="Desiro A."/>
            <person name="Na H."/>
            <person name="Kennedy M."/>
            <person name="Barry K."/>
            <person name="Grigoriev I.V."/>
            <person name="Miller A.N."/>
            <person name="O'Donnell K."/>
            <person name="Stajich J.E."/>
            <person name="Bonito G."/>
        </authorList>
    </citation>
    <scope>NUCLEOTIDE SEQUENCE [LARGE SCALE GENOMIC DNA]</scope>
    <source>
        <strain evidence="3 4">AD045</strain>
    </source>
</reference>
<feature type="compositionally biased region" description="Acidic residues" evidence="1">
    <location>
        <begin position="296"/>
        <end position="305"/>
    </location>
</feature>
<evidence type="ECO:0000313" key="3">
    <source>
        <dbReference type="EMBL" id="KAG0290777.1"/>
    </source>
</evidence>
<evidence type="ECO:0000313" key="4">
    <source>
        <dbReference type="Proteomes" id="UP001194696"/>
    </source>
</evidence>
<protein>
    <recommendedName>
        <fullName evidence="5">Autophagy-related protein 27</fullName>
    </recommendedName>
</protein>
<keyword evidence="2" id="KW-1133">Transmembrane helix</keyword>
<keyword evidence="2" id="KW-0472">Membrane</keyword>
<accession>A0ABQ7K4Q6</accession>
<name>A0ABQ7K4Q6_9FUNG</name>
<feature type="transmembrane region" description="Helical" evidence="2">
    <location>
        <begin position="217"/>
        <end position="235"/>
    </location>
</feature>
<keyword evidence="2" id="KW-0812">Transmembrane</keyword>
<dbReference type="EMBL" id="JAAAIM010000275">
    <property type="protein sequence ID" value="KAG0290777.1"/>
    <property type="molecule type" value="Genomic_DNA"/>
</dbReference>
<feature type="region of interest" description="Disordered" evidence="1">
    <location>
        <begin position="289"/>
        <end position="308"/>
    </location>
</feature>
<organism evidence="3 4">
    <name type="scientific">Linnemannia gamsii</name>
    <dbReference type="NCBI Taxonomy" id="64522"/>
    <lineage>
        <taxon>Eukaryota</taxon>
        <taxon>Fungi</taxon>
        <taxon>Fungi incertae sedis</taxon>
        <taxon>Mucoromycota</taxon>
        <taxon>Mortierellomycotina</taxon>
        <taxon>Mortierellomycetes</taxon>
        <taxon>Mortierellales</taxon>
        <taxon>Mortierellaceae</taxon>
        <taxon>Linnemannia</taxon>
    </lineage>
</organism>
<proteinExistence type="predicted"/>